<accession>A0A1G8WRD4</accession>
<dbReference type="Pfam" id="PF08719">
    <property type="entry name" value="NADAR"/>
    <property type="match status" value="1"/>
</dbReference>
<comment type="catalytic activity">
    <reaction evidence="1">
        <text>5-amino-6-(5-phospho-D-ribosylamino)uracil + H2O = 5,6-diaminouracil + D-ribose 5-phosphate</text>
        <dbReference type="Rhea" id="RHEA:55020"/>
        <dbReference type="ChEBI" id="CHEBI:15377"/>
        <dbReference type="ChEBI" id="CHEBI:46252"/>
        <dbReference type="ChEBI" id="CHEBI:58453"/>
        <dbReference type="ChEBI" id="CHEBI:78346"/>
    </reaction>
</comment>
<evidence type="ECO:0000256" key="3">
    <source>
        <dbReference type="SAM" id="MobiDB-lite"/>
    </source>
</evidence>
<dbReference type="AlphaFoldDB" id="A0A1G8WRD4"/>
<gene>
    <name evidence="5" type="ORF">SAMN05421874_103253</name>
</gene>
<dbReference type="InterPro" id="IPR037238">
    <property type="entry name" value="YbiA-like_sf"/>
</dbReference>
<dbReference type="SUPFAM" id="SSF143990">
    <property type="entry name" value="YbiA-like"/>
    <property type="match status" value="1"/>
</dbReference>
<dbReference type="NCBIfam" id="TIGR02464">
    <property type="entry name" value="ribofla_fusion"/>
    <property type="match status" value="1"/>
</dbReference>
<keyword evidence="6" id="KW-1185">Reference proteome</keyword>
<protein>
    <recommendedName>
        <fullName evidence="4">NADAR domain-containing protein</fullName>
    </recommendedName>
</protein>
<dbReference type="CDD" id="cd15457">
    <property type="entry name" value="NADAR"/>
    <property type="match status" value="1"/>
</dbReference>
<proteinExistence type="predicted"/>
<sequence length="248" mass="26711">MLGAGRSPGRVAYRNRPGERQSTHVSLTGKPCLLDARVSRGEMAGCGTVVGMSDELALPLSVDEAVAAEKSGRRLKYLYFWGHRPARGGGVGPGCLSQWWPGAFSEDGHTYASAEHYMMAHKAWLFGDEASAAAILAAGHPRDAKNLGRAVRGFDQAVWESRRFDIVVRGNVAKFGQQPELLGFLLSTGDRVLVEASPHDRVWGIGLSAGDDRAASPTTWQGLNLLGFALMSARTTLRANHPTDLRTT</sequence>
<name>A0A1G8WRD4_9ACTN</name>
<evidence type="ECO:0000256" key="2">
    <source>
        <dbReference type="ARBA" id="ARBA00000751"/>
    </source>
</evidence>
<dbReference type="Proteomes" id="UP000198683">
    <property type="component" value="Unassembled WGS sequence"/>
</dbReference>
<dbReference type="Gene3D" id="1.10.357.40">
    <property type="entry name" value="YbiA-like"/>
    <property type="match status" value="1"/>
</dbReference>
<organism evidence="5 6">
    <name type="scientific">Nonomuraea maritima</name>
    <dbReference type="NCBI Taxonomy" id="683260"/>
    <lineage>
        <taxon>Bacteria</taxon>
        <taxon>Bacillati</taxon>
        <taxon>Actinomycetota</taxon>
        <taxon>Actinomycetes</taxon>
        <taxon>Streptosporangiales</taxon>
        <taxon>Streptosporangiaceae</taxon>
        <taxon>Nonomuraea</taxon>
    </lineage>
</organism>
<feature type="domain" description="NADAR" evidence="4">
    <location>
        <begin position="79"/>
        <end position="238"/>
    </location>
</feature>
<dbReference type="STRING" id="683260.SAMN05421874_103253"/>
<dbReference type="InterPro" id="IPR012816">
    <property type="entry name" value="NADAR"/>
</dbReference>
<feature type="region of interest" description="Disordered" evidence="3">
    <location>
        <begin position="1"/>
        <end position="25"/>
    </location>
</feature>
<evidence type="ECO:0000313" key="5">
    <source>
        <dbReference type="EMBL" id="SDJ80160.1"/>
    </source>
</evidence>
<dbReference type="EMBL" id="FNFB01000003">
    <property type="protein sequence ID" value="SDJ80160.1"/>
    <property type="molecule type" value="Genomic_DNA"/>
</dbReference>
<reference evidence="5 6" key="1">
    <citation type="submission" date="2016-10" db="EMBL/GenBank/DDBJ databases">
        <authorList>
            <person name="de Groot N.N."/>
        </authorList>
    </citation>
    <scope>NUCLEOTIDE SEQUENCE [LARGE SCALE GENOMIC DNA]</scope>
    <source>
        <strain evidence="5 6">CGMCC 4.5681</strain>
    </source>
</reference>
<evidence type="ECO:0000256" key="1">
    <source>
        <dbReference type="ARBA" id="ARBA00000022"/>
    </source>
</evidence>
<evidence type="ECO:0000259" key="4">
    <source>
        <dbReference type="Pfam" id="PF08719"/>
    </source>
</evidence>
<comment type="catalytic activity">
    <reaction evidence="2">
        <text>2,5-diamino-6-hydroxy-4-(5-phosphoribosylamino)-pyrimidine + H2O = 2,5,6-triamino-4-hydroxypyrimidine + D-ribose 5-phosphate</text>
        <dbReference type="Rhea" id="RHEA:23436"/>
        <dbReference type="ChEBI" id="CHEBI:15377"/>
        <dbReference type="ChEBI" id="CHEBI:58614"/>
        <dbReference type="ChEBI" id="CHEBI:78346"/>
        <dbReference type="ChEBI" id="CHEBI:137796"/>
    </reaction>
</comment>
<evidence type="ECO:0000313" key="6">
    <source>
        <dbReference type="Proteomes" id="UP000198683"/>
    </source>
</evidence>